<evidence type="ECO:0000313" key="1">
    <source>
        <dbReference type="EMBL" id="NEX19026.1"/>
    </source>
</evidence>
<dbReference type="Gene3D" id="1.20.1220.20">
    <property type="entry name" value="Uncharcterised protein PF01724"/>
    <property type="match status" value="1"/>
</dbReference>
<reference evidence="2" key="1">
    <citation type="journal article" date="2020" name="Microbiol. Resour. Announc.">
        <title>Draft Genome Sequences of Thiorhodococcus mannitoliphagus and Thiorhodococcus minor, Purple Sulfur Photosynthetic Bacteria in the Gammaproteobacterial Family Chromatiaceae.</title>
        <authorList>
            <person name="Aviles F.A."/>
            <person name="Meyer T.E."/>
            <person name="Kyndt J.A."/>
        </authorList>
    </citation>
    <scope>NUCLEOTIDE SEQUENCE [LARGE SCALE GENOMIC DNA]</scope>
    <source>
        <strain evidence="2">DSM 18266</strain>
    </source>
</reference>
<sequence>MDGEPSGIRERCRDLRPCRARVLGRHRSHRETIDERFLSPSLQPFFAQAVELAYPDALRIATLETGLQAVIFPATCPFHERDLLDEGYWPDASSA</sequence>
<dbReference type="RefSeq" id="WP_164651905.1">
    <property type="nucleotide sequence ID" value="NZ_JAAIJR010000003.1"/>
</dbReference>
<proteinExistence type="predicted"/>
<reference evidence="1 2" key="2">
    <citation type="submission" date="2020-02" db="EMBL/GenBank/DDBJ databases">
        <title>Genome sequences of Thiorhodococcus mannitoliphagus and Thiorhodococcus minor, purple sulfur photosynthetic bacteria in the gammaproteobacterial family, Chromatiaceae.</title>
        <authorList>
            <person name="Aviles F.A."/>
            <person name="Meyer T.E."/>
            <person name="Kyndt J.A."/>
        </authorList>
    </citation>
    <scope>NUCLEOTIDE SEQUENCE [LARGE SCALE GENOMIC DNA]</scope>
    <source>
        <strain evidence="1 2">DSM 18266</strain>
    </source>
</reference>
<name>A0A6P1DQS3_9GAMM</name>
<organism evidence="1 2">
    <name type="scientific">Thiorhodococcus mannitoliphagus</name>
    <dbReference type="NCBI Taxonomy" id="329406"/>
    <lineage>
        <taxon>Bacteria</taxon>
        <taxon>Pseudomonadati</taxon>
        <taxon>Pseudomonadota</taxon>
        <taxon>Gammaproteobacteria</taxon>
        <taxon>Chromatiales</taxon>
        <taxon>Chromatiaceae</taxon>
        <taxon>Thiorhodococcus</taxon>
    </lineage>
</organism>
<gene>
    <name evidence="1" type="ORF">G3480_01625</name>
</gene>
<comment type="caution">
    <text evidence="1">The sequence shown here is derived from an EMBL/GenBank/DDBJ whole genome shotgun (WGS) entry which is preliminary data.</text>
</comment>
<dbReference type="AlphaFoldDB" id="A0A6P1DQS3"/>
<protein>
    <submittedName>
        <fullName evidence="1">DUF29 domain-containing protein</fullName>
    </submittedName>
</protein>
<dbReference type="Pfam" id="PF01724">
    <property type="entry name" value="DUF29"/>
    <property type="match status" value="1"/>
</dbReference>
<evidence type="ECO:0000313" key="2">
    <source>
        <dbReference type="Proteomes" id="UP000471640"/>
    </source>
</evidence>
<dbReference type="Proteomes" id="UP000471640">
    <property type="component" value="Unassembled WGS sequence"/>
</dbReference>
<accession>A0A6P1DQS3</accession>
<dbReference type="EMBL" id="JAAIJR010000003">
    <property type="protein sequence ID" value="NEX19026.1"/>
    <property type="molecule type" value="Genomic_DNA"/>
</dbReference>
<keyword evidence="2" id="KW-1185">Reference proteome</keyword>